<dbReference type="InterPro" id="IPR011050">
    <property type="entry name" value="Pectin_lyase_fold/virulence"/>
</dbReference>
<organism evidence="2">
    <name type="scientific">Ditylum brightwellii</name>
    <dbReference type="NCBI Taxonomy" id="49249"/>
    <lineage>
        <taxon>Eukaryota</taxon>
        <taxon>Sar</taxon>
        <taxon>Stramenopiles</taxon>
        <taxon>Ochrophyta</taxon>
        <taxon>Bacillariophyta</taxon>
        <taxon>Mediophyceae</taxon>
        <taxon>Lithodesmiophycidae</taxon>
        <taxon>Lithodesmiales</taxon>
        <taxon>Lithodesmiaceae</taxon>
        <taxon>Ditylum</taxon>
    </lineage>
</organism>
<reference evidence="2" key="1">
    <citation type="submission" date="2021-01" db="EMBL/GenBank/DDBJ databases">
        <authorList>
            <person name="Corre E."/>
            <person name="Pelletier E."/>
            <person name="Niang G."/>
            <person name="Scheremetjew M."/>
            <person name="Finn R."/>
            <person name="Kale V."/>
            <person name="Holt S."/>
            <person name="Cochrane G."/>
            <person name="Meng A."/>
            <person name="Brown T."/>
            <person name="Cohen L."/>
        </authorList>
    </citation>
    <scope>NUCLEOTIDE SEQUENCE</scope>
    <source>
        <strain evidence="2">GSO104</strain>
    </source>
</reference>
<name>A0A7S4QPU6_9STRA</name>
<dbReference type="AlphaFoldDB" id="A0A7S4QPU6"/>
<dbReference type="EMBL" id="HBNS01006236">
    <property type="protein sequence ID" value="CAE4588256.1"/>
    <property type="molecule type" value="Transcribed_RNA"/>
</dbReference>
<evidence type="ECO:0000313" key="2">
    <source>
        <dbReference type="EMBL" id="CAE4588256.1"/>
    </source>
</evidence>
<evidence type="ECO:0008006" key="3">
    <source>
        <dbReference type="Google" id="ProtNLM"/>
    </source>
</evidence>
<keyword evidence="1" id="KW-0472">Membrane</keyword>
<protein>
    <recommendedName>
        <fullName evidence="3">Pectate lyase superfamily protein domain-containing protein</fullName>
    </recommendedName>
</protein>
<gene>
    <name evidence="2" type="ORF">DBRI00130_LOCUS5046</name>
</gene>
<keyword evidence="1" id="KW-0812">Transmembrane</keyword>
<sequence length="780" mass="85040">MMSVEPANENNSSSRHICMLPLHSQNCLRQTKKIVLRPMGLASIILIGVFTTVIVASSSPLQTGRREGQDRSVLNRLNINPEDYTEIGLAEGGVSDTKEMAQTTDSIKCDEPNPPIWPSSVKIFYPPQNDDEKQHILSIIQQTSDPISYDNSTAPYETYTSKRHFTNERHALLFHPGVYHGLDFEIGYYVQALGLGAKAGDVVFADCDKGPFVPSLERISVRPPWGLGLDTFWRVGENFKTEAREGMHWVVSQAAPLRRVHIAKKKTNPTEDDDKSGSLFLGFGDAYVSGGVLANAIVDGTTDFVGQQQWISRNVDFRGPAVGGAWSLVFVGCTGDQGNIPESSDGLDGRKSVTVDERPNVRVEKPYIAVKDDGISFVLRVPAPTYGEDAIGPDLDGAKDDVRDFSHVKVVTPSDEEDTVVAAVQNSASLQEALDQGKDLVLSPGIYPLKTSLKVKYPNQVVLGLGLATLVAPTDGSPCIRVLPYTPGVRIAGIMLEASKQDVQQNYSDERDCPDGIASLLEWGNPNINDDRGSSTNPGVLTDIFARVGGSNPDRTVSTDVIMRIHSSNVVGDNLWLWRADHVNLQPGETANYPLNPSDEASKLPRVSDHYYQVMKDECKVATGLIVNGDDVTIHGLAVEHTEEHLTIWNGERGNVRFYQSELPYDVSHASFGAKGYTGYMVASHVKDHDAQAVGVYSNFRDYIVTVDTAIRHPIEETKGKEINVEEAPLSGGKSDMVKDAFVVHLDNFGRIMSVVNGKGGEASEQGKPVRVAVGVDSLN</sequence>
<keyword evidence="1" id="KW-1133">Transmembrane helix</keyword>
<evidence type="ECO:0000256" key="1">
    <source>
        <dbReference type="SAM" id="Phobius"/>
    </source>
</evidence>
<feature type="transmembrane region" description="Helical" evidence="1">
    <location>
        <begin position="34"/>
        <end position="56"/>
    </location>
</feature>
<dbReference type="InterPro" id="IPR059186">
    <property type="entry name" value="SACTE_4363"/>
</dbReference>
<dbReference type="SUPFAM" id="SSF51126">
    <property type="entry name" value="Pectin lyase-like"/>
    <property type="match status" value="1"/>
</dbReference>
<accession>A0A7S4QPU6</accession>
<dbReference type="CDD" id="cd23669">
    <property type="entry name" value="GH55_SacteLam55A-like"/>
    <property type="match status" value="1"/>
</dbReference>
<proteinExistence type="predicted"/>